<protein>
    <recommendedName>
        <fullName evidence="2">Serine aminopeptidase S33 domain-containing protein</fullName>
    </recommendedName>
</protein>
<dbReference type="InterPro" id="IPR029058">
    <property type="entry name" value="AB_hydrolase_fold"/>
</dbReference>
<dbReference type="Proteomes" id="UP000245765">
    <property type="component" value="Unassembled WGS sequence"/>
</dbReference>
<proteinExistence type="predicted"/>
<reference evidence="4" key="1">
    <citation type="submission" date="2018-05" db="EMBL/GenBank/DDBJ databases">
        <authorList>
            <person name="Du Z."/>
            <person name="Wang X."/>
        </authorList>
    </citation>
    <scope>NUCLEOTIDE SEQUENCE [LARGE SCALE GENOMIC DNA]</scope>
    <source>
        <strain evidence="4">CQN31</strain>
    </source>
</reference>
<evidence type="ECO:0000256" key="1">
    <source>
        <dbReference type="SAM" id="MobiDB-lite"/>
    </source>
</evidence>
<name>A0A317F9B4_9PROT</name>
<keyword evidence="4" id="KW-1185">Reference proteome</keyword>
<gene>
    <name evidence="3" type="ORF">DFH01_22045</name>
</gene>
<evidence type="ECO:0000313" key="4">
    <source>
        <dbReference type="Proteomes" id="UP000245765"/>
    </source>
</evidence>
<feature type="region of interest" description="Disordered" evidence="1">
    <location>
        <begin position="483"/>
        <end position="519"/>
    </location>
</feature>
<comment type="caution">
    <text evidence="3">The sequence shown here is derived from an EMBL/GenBank/DDBJ whole genome shotgun (WGS) entry which is preliminary data.</text>
</comment>
<dbReference type="OrthoDB" id="8476759at2"/>
<feature type="domain" description="Serine aminopeptidase S33" evidence="2">
    <location>
        <begin position="119"/>
        <end position="244"/>
    </location>
</feature>
<evidence type="ECO:0000259" key="2">
    <source>
        <dbReference type="Pfam" id="PF12146"/>
    </source>
</evidence>
<dbReference type="InterPro" id="IPR022742">
    <property type="entry name" value="Hydrolase_4"/>
</dbReference>
<organism evidence="3 4">
    <name type="scientific">Falsiroseomonas bella</name>
    <dbReference type="NCBI Taxonomy" id="2184016"/>
    <lineage>
        <taxon>Bacteria</taxon>
        <taxon>Pseudomonadati</taxon>
        <taxon>Pseudomonadota</taxon>
        <taxon>Alphaproteobacteria</taxon>
        <taxon>Acetobacterales</taxon>
        <taxon>Roseomonadaceae</taxon>
        <taxon>Falsiroseomonas</taxon>
    </lineage>
</organism>
<dbReference type="Pfam" id="PF12146">
    <property type="entry name" value="Hydrolase_4"/>
    <property type="match status" value="1"/>
</dbReference>
<dbReference type="Gene3D" id="3.40.50.1820">
    <property type="entry name" value="alpha/beta hydrolase"/>
    <property type="match status" value="1"/>
</dbReference>
<sequence>MGIRAGTTRLLRWAAGLFLLLLVVVFALRAYDVQRGPALRPWHVHVPPEMDRAAMAGADWEAWMAAEARAFAAVRREVTDRLDPEDRVPANRFFADSPLNPAGFPQDWNRSVILMPEGPPQGAAVLVHGMTDAPYSMRHLAELYRARGWVAVVPRMPGHGTVPAGLTDATWEDWAAATRLAVRAARARAGAGRPLHLVGYSNGGALVMKHALDAIEDPSLDAPQRLVLVSPMVGVTAFARFAGIAGLPALLPAFAGAAWLDLLPEFNPYKFNSFPVNAARQSHQLTAALQEQTRRLAAAGRLDGLAPVLTFQSVVDATVSTPAIVNALYALLPANGSELVLFDLNRDAKLGPLISPQAAQAVDRLLPPAPQRFRMTRITNVTPDSAEVMAEVTEAGETATRMVPLDLAWPRELYSLSHIALPFPVDDWLYGLVPDPADGVGFNLGALAARGERGVLVTGLDTLMRISSNPFFPYLRDRVAEGIPPGAAGQRANGTPGSPVGRAAHDANRAGTADAMAVR</sequence>
<dbReference type="EMBL" id="QGNA01000005">
    <property type="protein sequence ID" value="PWS35013.1"/>
    <property type="molecule type" value="Genomic_DNA"/>
</dbReference>
<dbReference type="SUPFAM" id="SSF53474">
    <property type="entry name" value="alpha/beta-Hydrolases"/>
    <property type="match status" value="1"/>
</dbReference>
<accession>A0A317F9B4</accession>
<dbReference type="AlphaFoldDB" id="A0A317F9B4"/>
<evidence type="ECO:0000313" key="3">
    <source>
        <dbReference type="EMBL" id="PWS35013.1"/>
    </source>
</evidence>
<dbReference type="RefSeq" id="WP_109872656.1">
    <property type="nucleotide sequence ID" value="NZ_QGNA01000005.1"/>
</dbReference>